<evidence type="ECO:0000259" key="1">
    <source>
        <dbReference type="Pfam" id="PF12671"/>
    </source>
</evidence>
<dbReference type="OrthoDB" id="4981342at2"/>
<dbReference type="Proteomes" id="UP000294543">
    <property type="component" value="Unassembled WGS sequence"/>
</dbReference>
<dbReference type="AlphaFoldDB" id="A0A4R4WV67"/>
<dbReference type="Pfam" id="PF12671">
    <property type="entry name" value="Amidase_6"/>
    <property type="match status" value="1"/>
</dbReference>
<dbReference type="InterPro" id="IPR024301">
    <property type="entry name" value="Amidase_6"/>
</dbReference>
<dbReference type="EMBL" id="SMKP01000033">
    <property type="protein sequence ID" value="TDD21629.1"/>
    <property type="molecule type" value="Genomic_DNA"/>
</dbReference>
<sequence>MAGKRFGSFPINDRTDPRYWWYNSLSTGATTYTWAAAHNWFQFARKYSGRVTALSHVRDMAIADILQVDTDSNGNISHSMIVTDIGLGGDGDEIDEHYMTYHSNDTKDKPLTSVLATYPNGTWYAHRT</sequence>
<accession>A0A4R4WV67</accession>
<feature type="domain" description="Putative amidase" evidence="1">
    <location>
        <begin position="7"/>
        <end position="120"/>
    </location>
</feature>
<proteinExistence type="predicted"/>
<evidence type="ECO:0000313" key="2">
    <source>
        <dbReference type="EMBL" id="TDD21629.1"/>
    </source>
</evidence>
<reference evidence="2 3" key="1">
    <citation type="submission" date="2019-03" db="EMBL/GenBank/DDBJ databases">
        <title>Draft genome sequences of novel Actinobacteria.</title>
        <authorList>
            <person name="Sahin N."/>
            <person name="Ay H."/>
            <person name="Saygin H."/>
        </authorList>
    </citation>
    <scope>NUCLEOTIDE SEQUENCE [LARGE SCALE GENOMIC DNA]</scope>
    <source>
        <strain evidence="2 3">KC712</strain>
    </source>
</reference>
<comment type="caution">
    <text evidence="2">The sequence shown here is derived from an EMBL/GenBank/DDBJ whole genome shotgun (WGS) entry which is preliminary data.</text>
</comment>
<keyword evidence="3" id="KW-1185">Reference proteome</keyword>
<protein>
    <recommendedName>
        <fullName evidence="1">Putative amidase domain-containing protein</fullName>
    </recommendedName>
</protein>
<dbReference type="RefSeq" id="WP_132508717.1">
    <property type="nucleotide sequence ID" value="NZ_SMKP01000033.1"/>
</dbReference>
<evidence type="ECO:0000313" key="3">
    <source>
        <dbReference type="Proteomes" id="UP000294543"/>
    </source>
</evidence>
<gene>
    <name evidence="2" type="ORF">E1294_14515</name>
</gene>
<organism evidence="2 3">
    <name type="scientific">Nonomuraea diastatica</name>
    <dbReference type="NCBI Taxonomy" id="1848329"/>
    <lineage>
        <taxon>Bacteria</taxon>
        <taxon>Bacillati</taxon>
        <taxon>Actinomycetota</taxon>
        <taxon>Actinomycetes</taxon>
        <taxon>Streptosporangiales</taxon>
        <taxon>Streptosporangiaceae</taxon>
        <taxon>Nonomuraea</taxon>
    </lineage>
</organism>
<name>A0A4R4WV67_9ACTN</name>